<dbReference type="Pfam" id="PF19300">
    <property type="entry name" value="BPD_transp_1_N"/>
    <property type="match status" value="1"/>
</dbReference>
<feature type="transmembrane region" description="Helical" evidence="7">
    <location>
        <begin position="182"/>
        <end position="199"/>
    </location>
</feature>
<reference evidence="9 10" key="1">
    <citation type="journal article" date="2012" name="Front. Microbiol.">
        <title>Redundancy and modularity in membrane-associated dissimilatory nitrate reduction in Bacillus.</title>
        <authorList>
            <person name="Heylen K."/>
            <person name="Keltjens J."/>
        </authorList>
    </citation>
    <scope>NUCLEOTIDE SEQUENCE [LARGE SCALE GENOMIC DNA]</scope>
    <source>
        <strain evidence="10">LMG 21833T</strain>
    </source>
</reference>
<dbReference type="GO" id="GO:0055085">
    <property type="term" value="P:transmembrane transport"/>
    <property type="evidence" value="ECO:0007669"/>
    <property type="project" value="InterPro"/>
</dbReference>
<keyword evidence="5 7" id="KW-1133">Transmembrane helix</keyword>
<dbReference type="Proteomes" id="UP000006316">
    <property type="component" value="Unassembled WGS sequence"/>
</dbReference>
<dbReference type="SUPFAM" id="SSF161098">
    <property type="entry name" value="MetI-like"/>
    <property type="match status" value="1"/>
</dbReference>
<keyword evidence="3" id="KW-1003">Cell membrane</keyword>
<dbReference type="InterPro" id="IPR045621">
    <property type="entry name" value="BPD_transp_1_N"/>
</dbReference>
<feature type="transmembrane region" description="Helical" evidence="7">
    <location>
        <begin position="285"/>
        <end position="309"/>
    </location>
</feature>
<keyword evidence="10" id="KW-1185">Reference proteome</keyword>
<comment type="subcellular location">
    <subcellularLocation>
        <location evidence="1 7">Cell membrane</location>
        <topology evidence="1 7">Multi-pass membrane protein</topology>
    </subcellularLocation>
</comment>
<evidence type="ECO:0000256" key="5">
    <source>
        <dbReference type="ARBA" id="ARBA00022989"/>
    </source>
</evidence>
<feature type="transmembrane region" description="Helical" evidence="7">
    <location>
        <begin position="9"/>
        <end position="30"/>
    </location>
</feature>
<evidence type="ECO:0000256" key="4">
    <source>
        <dbReference type="ARBA" id="ARBA00022692"/>
    </source>
</evidence>
<dbReference type="Pfam" id="PF00528">
    <property type="entry name" value="BPD_transp_1"/>
    <property type="match status" value="1"/>
</dbReference>
<dbReference type="CDD" id="cd06261">
    <property type="entry name" value="TM_PBP2"/>
    <property type="match status" value="1"/>
</dbReference>
<accession>K6C944</accession>
<dbReference type="STRING" id="1117379.BABA_12945"/>
<keyword evidence="4 7" id="KW-0812">Transmembrane</keyword>
<dbReference type="PANTHER" id="PTHR43163">
    <property type="entry name" value="DIPEPTIDE TRANSPORT SYSTEM PERMEASE PROTEIN DPPB-RELATED"/>
    <property type="match status" value="1"/>
</dbReference>
<feature type="domain" description="ABC transmembrane type-1" evidence="8">
    <location>
        <begin position="95"/>
        <end position="302"/>
    </location>
</feature>
<feature type="transmembrane region" description="Helical" evidence="7">
    <location>
        <begin position="142"/>
        <end position="162"/>
    </location>
</feature>
<dbReference type="Gene3D" id="1.10.3720.10">
    <property type="entry name" value="MetI-like"/>
    <property type="match status" value="1"/>
</dbReference>
<dbReference type="eggNOG" id="COG0601">
    <property type="taxonomic scope" value="Bacteria"/>
</dbReference>
<organism evidence="9 10">
    <name type="scientific">Neobacillus bataviensis LMG 21833</name>
    <dbReference type="NCBI Taxonomy" id="1117379"/>
    <lineage>
        <taxon>Bacteria</taxon>
        <taxon>Bacillati</taxon>
        <taxon>Bacillota</taxon>
        <taxon>Bacilli</taxon>
        <taxon>Bacillales</taxon>
        <taxon>Bacillaceae</taxon>
        <taxon>Neobacillus</taxon>
    </lineage>
</organism>
<sequence length="316" mass="35181">MVPYIIRRLLIAIPVLLGVTIVNFIIINMAPGNPVDMYVDPNTSQELLNLRKEQLGLNDPLWVQFFHWLGNLVKGNLGYSFSTYEPVSKMIVERIGPTFQLTFLALIVGLIIALPIGIISAVKQYSKLDYFATGTSFFGISIPHFFLGLGLIYIFAVQLQILPAGGMSTLGSEDDIFDKVKHLILPVIVLAVGIAGQYVRYVRASLLEVLGQDYLRTARAKGLKEMVITNKHALKNALIPIITIIGLEIPFLLGGAVITEQVFQWPGMGQLTIQSIMSRDYPTLMALNLLTAFMVLFANLFTDILYSFVDPRIKYK</sequence>
<feature type="transmembrane region" description="Helical" evidence="7">
    <location>
        <begin position="237"/>
        <end position="258"/>
    </location>
</feature>
<evidence type="ECO:0000256" key="7">
    <source>
        <dbReference type="RuleBase" id="RU363032"/>
    </source>
</evidence>
<dbReference type="PANTHER" id="PTHR43163:SF6">
    <property type="entry name" value="DIPEPTIDE TRANSPORT SYSTEM PERMEASE PROTEIN DPPB-RELATED"/>
    <property type="match status" value="1"/>
</dbReference>
<dbReference type="GO" id="GO:0005886">
    <property type="term" value="C:plasma membrane"/>
    <property type="evidence" value="ECO:0007669"/>
    <property type="project" value="UniProtKB-SubCell"/>
</dbReference>
<keyword evidence="2 7" id="KW-0813">Transport</keyword>
<comment type="similarity">
    <text evidence="7">Belongs to the binding-protein-dependent transport system permease family.</text>
</comment>
<dbReference type="InterPro" id="IPR000515">
    <property type="entry name" value="MetI-like"/>
</dbReference>
<evidence type="ECO:0000256" key="3">
    <source>
        <dbReference type="ARBA" id="ARBA00022475"/>
    </source>
</evidence>
<evidence type="ECO:0000256" key="6">
    <source>
        <dbReference type="ARBA" id="ARBA00023136"/>
    </source>
</evidence>
<evidence type="ECO:0000313" key="9">
    <source>
        <dbReference type="EMBL" id="EKN67635.1"/>
    </source>
</evidence>
<evidence type="ECO:0000313" key="10">
    <source>
        <dbReference type="Proteomes" id="UP000006316"/>
    </source>
</evidence>
<comment type="caution">
    <text evidence="9">The sequence shown here is derived from an EMBL/GenBank/DDBJ whole genome shotgun (WGS) entry which is preliminary data.</text>
</comment>
<evidence type="ECO:0000256" key="2">
    <source>
        <dbReference type="ARBA" id="ARBA00022448"/>
    </source>
</evidence>
<dbReference type="RefSeq" id="WP_007085595.1">
    <property type="nucleotide sequence ID" value="NZ_AJLS01000074.1"/>
</dbReference>
<dbReference type="PATRIC" id="fig|1117379.3.peg.2689"/>
<evidence type="ECO:0000256" key="1">
    <source>
        <dbReference type="ARBA" id="ARBA00004651"/>
    </source>
</evidence>
<dbReference type="EMBL" id="AJLS01000074">
    <property type="protein sequence ID" value="EKN67635.1"/>
    <property type="molecule type" value="Genomic_DNA"/>
</dbReference>
<dbReference type="AlphaFoldDB" id="K6C944"/>
<keyword evidence="6 7" id="KW-0472">Membrane</keyword>
<feature type="transmembrane region" description="Helical" evidence="7">
    <location>
        <begin position="99"/>
        <end position="122"/>
    </location>
</feature>
<name>K6C944_9BACI</name>
<proteinExistence type="inferred from homology"/>
<dbReference type="InterPro" id="IPR035906">
    <property type="entry name" value="MetI-like_sf"/>
</dbReference>
<protein>
    <submittedName>
        <fullName evidence="9">Oligopeptide ABC transporter permease AppB</fullName>
    </submittedName>
</protein>
<dbReference type="PROSITE" id="PS50928">
    <property type="entry name" value="ABC_TM1"/>
    <property type="match status" value="1"/>
</dbReference>
<gene>
    <name evidence="9" type="ORF">BABA_12945</name>
</gene>
<evidence type="ECO:0000259" key="8">
    <source>
        <dbReference type="PROSITE" id="PS50928"/>
    </source>
</evidence>